<dbReference type="Gene3D" id="2.40.170.20">
    <property type="entry name" value="TonB-dependent receptor, beta-barrel domain"/>
    <property type="match status" value="1"/>
</dbReference>
<keyword evidence="2" id="KW-0472">Membrane</keyword>
<evidence type="ECO:0000256" key="1">
    <source>
        <dbReference type="ARBA" id="ARBA00004442"/>
    </source>
</evidence>
<evidence type="ECO:0000313" key="5">
    <source>
        <dbReference type="EMBL" id="MBD8001841.1"/>
    </source>
</evidence>
<gene>
    <name evidence="5" type="ORF">H9626_06355</name>
</gene>
<proteinExistence type="predicted"/>
<dbReference type="EMBL" id="JACSPQ010000002">
    <property type="protein sequence ID" value="MBD8001841.1"/>
    <property type="molecule type" value="Genomic_DNA"/>
</dbReference>
<evidence type="ECO:0000256" key="2">
    <source>
        <dbReference type="ARBA" id="ARBA00023136"/>
    </source>
</evidence>
<dbReference type="SUPFAM" id="SSF49464">
    <property type="entry name" value="Carboxypeptidase regulatory domain-like"/>
    <property type="match status" value="1"/>
</dbReference>
<dbReference type="InterPro" id="IPR036942">
    <property type="entry name" value="Beta-barrel_TonB_sf"/>
</dbReference>
<keyword evidence="6" id="KW-1185">Reference proteome</keyword>
<evidence type="ECO:0000259" key="4">
    <source>
        <dbReference type="Pfam" id="PF14905"/>
    </source>
</evidence>
<keyword evidence="5" id="KW-0675">Receptor</keyword>
<reference evidence="5 6" key="1">
    <citation type="submission" date="2020-08" db="EMBL/GenBank/DDBJ databases">
        <title>A Genomic Blueprint of the Chicken Gut Microbiome.</title>
        <authorList>
            <person name="Gilroy R."/>
            <person name="Ravi A."/>
            <person name="Getino M."/>
            <person name="Pursley I."/>
            <person name="Horton D.L."/>
            <person name="Alikhan N.-F."/>
            <person name="Baker D."/>
            <person name="Gharbi K."/>
            <person name="Hall N."/>
            <person name="Watson M."/>
            <person name="Adriaenssens E.M."/>
            <person name="Foster-Nyarko E."/>
            <person name="Jarju S."/>
            <person name="Secka A."/>
            <person name="Antonio M."/>
            <person name="Oren A."/>
            <person name="Chaudhuri R."/>
            <person name="La Ragione R.M."/>
            <person name="Hildebrand F."/>
            <person name="Pallen M.J."/>
        </authorList>
    </citation>
    <scope>NUCLEOTIDE SEQUENCE [LARGE SCALE GENOMIC DNA]</scope>
    <source>
        <strain evidence="5 6">Sa1YUN3</strain>
    </source>
</reference>
<comment type="subcellular location">
    <subcellularLocation>
        <location evidence="1">Cell outer membrane</location>
    </subcellularLocation>
</comment>
<dbReference type="InterPro" id="IPR037066">
    <property type="entry name" value="Plug_dom_sf"/>
</dbReference>
<keyword evidence="3" id="KW-0998">Cell outer membrane</keyword>
<accession>A0ABR8VB26</accession>
<dbReference type="PANTHER" id="PTHR40980">
    <property type="entry name" value="PLUG DOMAIN-CONTAINING PROTEIN"/>
    <property type="match status" value="1"/>
</dbReference>
<evidence type="ECO:0000313" key="6">
    <source>
        <dbReference type="Proteomes" id="UP000616346"/>
    </source>
</evidence>
<feature type="domain" description="Outer membrane protein beta-barrel" evidence="4">
    <location>
        <begin position="383"/>
        <end position="785"/>
    </location>
</feature>
<dbReference type="Pfam" id="PF14905">
    <property type="entry name" value="OMP_b-brl_3"/>
    <property type="match status" value="1"/>
</dbReference>
<sequence>MKTEHLQSMKKALLSLIFLLPSISLFAQHLVKGTITDSIGSPLDAAVVVLMNPENGNAIRQGITSPDGTYTLNATGNMQIYISSLGFQSYISQPFYVASDTVIPTIRLHSENFKLDEVVVVGEKQSPSIKIEKGKMIFIPKNSSIVAGSTALEVLKKTPGVFVDGENNISIGGKNNVLVILNGKQTYMQKDELVTLLKATPSAEVASVEVIHNPSAQYDAEGSGGIININMNRKKSEGFFFSINNGVSYWKNLRENTELSFSYTQNKISLSGSYNHAFGYYDMDYGMQRVQNGKDYYSPTQDTDKRKTISGSLNLEYALTDKQTIGGHIDINTLFGPGQTHTITKIRDAETHTLEQTLYAGNDYYKQKGNRYGGNLYYTAIPKEGVSYTADFNYAWFDGGSGNLQPNTYVLPNGTVAQDNLYKSVNSRNIHIYALSYDQQHPLWNGEVKSGIKFSSVNADNGYQFYNVADGAEIIDASQSNDFRYKEQILAAYILYTHSIGEKLSLEAGLRGEYTFSDGKLHAVSGKRDEENERDYFNLFPTFNLNYQINDHHALTLSYASRIDRPAYQDLNPFEYLLDELSYWKGNPFLTPQKTHRVAVTYSHKRTALTASYSYMKDYKAQITDTLSVNKVIMTPRNIGKQQRISLTLFQGITPTQWWEMNLNLIGYYVKNDIAFDRFRLFNLDGFAGIFSIQNTIRLPWQIQMELNGSYSTKRLGASNEYIEPSGYVDIGFSKSFANRKWTINLAMSDIFWTNRWDNYSSFSGFKLWNWGKSESRQVKLNITYRFGREKSSKHSSHFNEIDRL</sequence>
<dbReference type="InterPro" id="IPR041700">
    <property type="entry name" value="OMP_b-brl_3"/>
</dbReference>
<evidence type="ECO:0000256" key="3">
    <source>
        <dbReference type="ARBA" id="ARBA00023237"/>
    </source>
</evidence>
<comment type="caution">
    <text evidence="5">The sequence shown here is derived from an EMBL/GenBank/DDBJ whole genome shotgun (WGS) entry which is preliminary data.</text>
</comment>
<name>A0ABR8VB26_9BACT</name>
<organism evidence="5 6">
    <name type="scientific">Phocaeicola faecium</name>
    <dbReference type="NCBI Taxonomy" id="2762213"/>
    <lineage>
        <taxon>Bacteria</taxon>
        <taxon>Pseudomonadati</taxon>
        <taxon>Bacteroidota</taxon>
        <taxon>Bacteroidia</taxon>
        <taxon>Bacteroidales</taxon>
        <taxon>Bacteroidaceae</taxon>
        <taxon>Phocaeicola</taxon>
    </lineage>
</organism>
<dbReference type="PANTHER" id="PTHR40980:SF4">
    <property type="entry name" value="TONB-DEPENDENT RECEPTOR-LIKE BETA-BARREL DOMAIN-CONTAINING PROTEIN"/>
    <property type="match status" value="1"/>
</dbReference>
<dbReference type="InterPro" id="IPR008969">
    <property type="entry name" value="CarboxyPept-like_regulatory"/>
</dbReference>
<dbReference type="Pfam" id="PF13620">
    <property type="entry name" value="CarboxypepD_reg"/>
    <property type="match status" value="1"/>
</dbReference>
<dbReference type="SUPFAM" id="SSF56935">
    <property type="entry name" value="Porins"/>
    <property type="match status" value="1"/>
</dbReference>
<dbReference type="Gene3D" id="2.170.130.10">
    <property type="entry name" value="TonB-dependent receptor, plug domain"/>
    <property type="match status" value="1"/>
</dbReference>
<protein>
    <submittedName>
        <fullName evidence="5">TonB-dependent receptor</fullName>
    </submittedName>
</protein>
<dbReference type="Proteomes" id="UP000616346">
    <property type="component" value="Unassembled WGS sequence"/>
</dbReference>